<protein>
    <submittedName>
        <fullName evidence="2">Uncharacterized protein</fullName>
    </submittedName>
</protein>
<feature type="transmembrane region" description="Helical" evidence="1">
    <location>
        <begin position="12"/>
        <end position="29"/>
    </location>
</feature>
<sequence>MYMFQKTCPNLEKYIFIFIVFVNLKSIYIEHFNYYDLLKIHMQLHLKLEYTTDSSTENCSKICQQDFFCSLLLTPHLISFRLSSSLWFNSLFLTVFIKIHSFISYIF</sequence>
<dbReference type="AlphaFoldDB" id="J9DGP6"/>
<dbReference type="Proteomes" id="UP000003163">
    <property type="component" value="Unassembled WGS sequence"/>
</dbReference>
<proteinExistence type="predicted"/>
<feature type="transmembrane region" description="Helical" evidence="1">
    <location>
        <begin position="86"/>
        <end position="106"/>
    </location>
</feature>
<organism evidence="2 3">
    <name type="scientific">Edhazardia aedis (strain USNM 41457)</name>
    <name type="common">Microsporidian parasite</name>
    <dbReference type="NCBI Taxonomy" id="1003232"/>
    <lineage>
        <taxon>Eukaryota</taxon>
        <taxon>Fungi</taxon>
        <taxon>Fungi incertae sedis</taxon>
        <taxon>Microsporidia</taxon>
        <taxon>Edhazardia</taxon>
    </lineage>
</organism>
<evidence type="ECO:0000313" key="2">
    <source>
        <dbReference type="EMBL" id="EJW01785.1"/>
    </source>
</evidence>
<keyword evidence="1" id="KW-0812">Transmembrane</keyword>
<name>J9DGP6_EDHAE</name>
<keyword evidence="1" id="KW-0472">Membrane</keyword>
<keyword evidence="1" id="KW-1133">Transmembrane helix</keyword>
<dbReference type="VEuPathDB" id="MicrosporidiaDB:EDEG_00376"/>
<dbReference type="HOGENOM" id="CLU_2209998_0_0_1"/>
<dbReference type="InParanoid" id="J9DGP6"/>
<evidence type="ECO:0000256" key="1">
    <source>
        <dbReference type="SAM" id="Phobius"/>
    </source>
</evidence>
<reference evidence="2 3" key="1">
    <citation type="submission" date="2011-08" db="EMBL/GenBank/DDBJ databases">
        <authorList>
            <person name="Liu Z.J."/>
            <person name="Shi F.L."/>
            <person name="Lu J.Q."/>
            <person name="Li M."/>
            <person name="Wang Z.L."/>
        </authorList>
    </citation>
    <scope>NUCLEOTIDE SEQUENCE [LARGE SCALE GENOMIC DNA]</scope>
    <source>
        <strain evidence="2 3">USNM 41457</strain>
    </source>
</reference>
<reference evidence="3" key="2">
    <citation type="submission" date="2015-07" db="EMBL/GenBank/DDBJ databases">
        <title>Contrasting host-pathogen interactions and genome evolution in two generalist and specialist microsporidian pathogens of mosquitoes.</title>
        <authorList>
            <consortium name="The Broad Institute Genomics Platform"/>
            <consortium name="The Broad Institute Genome Sequencing Center for Infectious Disease"/>
            <person name="Cuomo C.A."/>
            <person name="Sanscrainte N.D."/>
            <person name="Goldberg J.M."/>
            <person name="Heiman D."/>
            <person name="Young S."/>
            <person name="Zeng Q."/>
            <person name="Becnel J.J."/>
            <person name="Birren B.W."/>
        </authorList>
    </citation>
    <scope>NUCLEOTIDE SEQUENCE [LARGE SCALE GENOMIC DNA]</scope>
    <source>
        <strain evidence="3">USNM 41457</strain>
    </source>
</reference>
<comment type="caution">
    <text evidence="2">The sequence shown here is derived from an EMBL/GenBank/DDBJ whole genome shotgun (WGS) entry which is preliminary data.</text>
</comment>
<accession>J9DGP6</accession>
<dbReference type="EMBL" id="AFBI03000004">
    <property type="protein sequence ID" value="EJW01785.1"/>
    <property type="molecule type" value="Genomic_DNA"/>
</dbReference>
<gene>
    <name evidence="2" type="ORF">EDEG_00376</name>
</gene>
<evidence type="ECO:0000313" key="3">
    <source>
        <dbReference type="Proteomes" id="UP000003163"/>
    </source>
</evidence>
<keyword evidence="3" id="KW-1185">Reference proteome</keyword>